<dbReference type="GO" id="GO:0000175">
    <property type="term" value="F:3'-5'-RNA exonuclease activity"/>
    <property type="evidence" value="ECO:0007669"/>
    <property type="project" value="InterPro"/>
</dbReference>
<dbReference type="Pfam" id="PF00929">
    <property type="entry name" value="RNase_T"/>
    <property type="match status" value="1"/>
</dbReference>
<dbReference type="CDD" id="cd06133">
    <property type="entry name" value="ERI-1_3'hExo_like"/>
    <property type="match status" value="1"/>
</dbReference>
<feature type="region of interest" description="Disordered" evidence="4">
    <location>
        <begin position="301"/>
        <end position="323"/>
    </location>
</feature>
<evidence type="ECO:0000259" key="5">
    <source>
        <dbReference type="SMART" id="SM00479"/>
    </source>
</evidence>
<dbReference type="Gene3D" id="3.30.420.10">
    <property type="entry name" value="Ribonuclease H-like superfamily/Ribonuclease H"/>
    <property type="match status" value="1"/>
</dbReference>
<dbReference type="EMBL" id="FOIM01000064">
    <property type="protein sequence ID" value="SEU21774.1"/>
    <property type="molecule type" value="Genomic_DNA"/>
</dbReference>
<organism evidence="6 7">
    <name type="scientific">Enterocloster lavalensis</name>
    <dbReference type="NCBI Taxonomy" id="460384"/>
    <lineage>
        <taxon>Bacteria</taxon>
        <taxon>Bacillati</taxon>
        <taxon>Bacillota</taxon>
        <taxon>Clostridia</taxon>
        <taxon>Lachnospirales</taxon>
        <taxon>Lachnospiraceae</taxon>
        <taxon>Enterocloster</taxon>
    </lineage>
</organism>
<dbReference type="PANTHER" id="PTHR23044">
    <property type="entry name" value="3'-5' EXONUCLEASE ERI1-RELATED"/>
    <property type="match status" value="1"/>
</dbReference>
<dbReference type="InterPro" id="IPR036397">
    <property type="entry name" value="RNaseH_sf"/>
</dbReference>
<evidence type="ECO:0000256" key="4">
    <source>
        <dbReference type="SAM" id="MobiDB-lite"/>
    </source>
</evidence>
<evidence type="ECO:0000256" key="2">
    <source>
        <dbReference type="ARBA" id="ARBA00022801"/>
    </source>
</evidence>
<dbReference type="InterPro" id="IPR013520">
    <property type="entry name" value="Ribonucl_H"/>
</dbReference>
<dbReference type="SUPFAM" id="SSF53098">
    <property type="entry name" value="Ribonuclease H-like"/>
    <property type="match status" value="1"/>
</dbReference>
<feature type="domain" description="Exonuclease" evidence="5">
    <location>
        <begin position="2"/>
        <end position="185"/>
    </location>
</feature>
<dbReference type="PANTHER" id="PTHR23044:SF61">
    <property type="entry name" value="3'-5' EXORIBONUCLEASE 1-RELATED"/>
    <property type="match status" value="1"/>
</dbReference>
<dbReference type="Proteomes" id="UP000198508">
    <property type="component" value="Unassembled WGS sequence"/>
</dbReference>
<dbReference type="SMART" id="SM00479">
    <property type="entry name" value="EXOIII"/>
    <property type="match status" value="1"/>
</dbReference>
<dbReference type="GO" id="GO:0003676">
    <property type="term" value="F:nucleic acid binding"/>
    <property type="evidence" value="ECO:0007669"/>
    <property type="project" value="InterPro"/>
</dbReference>
<proteinExistence type="predicted"/>
<dbReference type="InterPro" id="IPR047201">
    <property type="entry name" value="ERI-1_3'hExo-like"/>
</dbReference>
<dbReference type="InterPro" id="IPR012337">
    <property type="entry name" value="RNaseH-like_sf"/>
</dbReference>
<evidence type="ECO:0000256" key="3">
    <source>
        <dbReference type="ARBA" id="ARBA00022839"/>
    </source>
</evidence>
<dbReference type="InterPro" id="IPR051274">
    <property type="entry name" value="3-5_Exoribonuclease"/>
</dbReference>
<name>A0A1I0KBX8_9FIRM</name>
<dbReference type="GeneID" id="93279674"/>
<feature type="compositionally biased region" description="Basic residues" evidence="4">
    <location>
        <begin position="308"/>
        <end position="323"/>
    </location>
</feature>
<evidence type="ECO:0000313" key="6">
    <source>
        <dbReference type="EMBL" id="SEU21774.1"/>
    </source>
</evidence>
<keyword evidence="2" id="KW-0378">Hydrolase</keyword>
<dbReference type="RefSeq" id="WP_092371934.1">
    <property type="nucleotide sequence ID" value="NZ_CABJCG010000034.1"/>
</dbReference>
<keyword evidence="7" id="KW-1185">Reference proteome</keyword>
<accession>A0A1I0KBX8</accession>
<dbReference type="AlphaFoldDB" id="A0A1I0KBX8"/>
<keyword evidence="1" id="KW-0540">Nuclease</keyword>
<evidence type="ECO:0000256" key="1">
    <source>
        <dbReference type="ARBA" id="ARBA00022722"/>
    </source>
</evidence>
<evidence type="ECO:0000313" key="7">
    <source>
        <dbReference type="Proteomes" id="UP000198508"/>
    </source>
</evidence>
<keyword evidence="3 6" id="KW-0269">Exonuclease</keyword>
<dbReference type="STRING" id="460384.SAMN05216313_16414"/>
<protein>
    <submittedName>
        <fullName evidence="6">Inhibitor of the KinA pathway to sporulation, predicted exonuclease</fullName>
    </submittedName>
</protein>
<gene>
    <name evidence="6" type="ORF">SAMN05216313_16414</name>
</gene>
<sequence>MDYIVLDLEWNQSPNGKEDSVEHLPFEIIEIGAVKLDEAFRQKGEFHRLIRPQVYRQLHFKISEVTHMDMGELKHRGKNFKQVMREFLDWCGTEYCFCTWGSMDLTELQRNMDYFKVPIPFPRPLLYYDVQKLYCMEYGDGKNKPSLDQAVQERGIRQERPFHRALSDAFYTGRVLAVMDFEQVRPYISVDYFRLPRSREEEVSLRFPDYAKYVSRPFENREEAMKDKTVNDMVCPYCNRMLRKKVRWFPYGQRFCYGLAACPEHGLMRGKLRIKKAEYGGTYVVKTIKSATEEEADMIMQRKEEGRRRRSVRNHTRKQKGKS</sequence>
<reference evidence="7" key="1">
    <citation type="submission" date="2016-10" db="EMBL/GenBank/DDBJ databases">
        <authorList>
            <person name="Varghese N."/>
            <person name="Submissions S."/>
        </authorList>
    </citation>
    <scope>NUCLEOTIDE SEQUENCE [LARGE SCALE GENOMIC DNA]</scope>
    <source>
        <strain evidence="7">NLAE-zl-G277</strain>
    </source>
</reference>